<name>A0A8I0A735_9CLOT</name>
<sequence length="79" mass="8676">MYNFLRAGQYNIKKSNKEMMRLPGKAKQYVDQSMTSVQSAVSSLQQALGNAEKAENKAVIQQAITSLNGACGTLSKYKD</sequence>
<evidence type="ECO:0000313" key="1">
    <source>
        <dbReference type="EMBL" id="MBC5639136.1"/>
    </source>
</evidence>
<proteinExistence type="predicted"/>
<comment type="caution">
    <text evidence="1">The sequence shown here is derived from an EMBL/GenBank/DDBJ whole genome shotgun (WGS) entry which is preliminary data.</text>
</comment>
<accession>A0A8I0A735</accession>
<dbReference type="RefSeq" id="WP_022213173.1">
    <property type="nucleotide sequence ID" value="NZ_JACOOQ010000002.1"/>
</dbReference>
<protein>
    <submittedName>
        <fullName evidence="1">Uncharacterized protein</fullName>
    </submittedName>
</protein>
<keyword evidence="2" id="KW-1185">Reference proteome</keyword>
<reference evidence="1" key="1">
    <citation type="submission" date="2020-08" db="EMBL/GenBank/DDBJ databases">
        <title>Genome public.</title>
        <authorList>
            <person name="Liu C."/>
            <person name="Sun Q."/>
        </authorList>
    </citation>
    <scope>NUCLEOTIDE SEQUENCE</scope>
    <source>
        <strain evidence="1">NSJ-42</strain>
    </source>
</reference>
<evidence type="ECO:0000313" key="2">
    <source>
        <dbReference type="Proteomes" id="UP000662088"/>
    </source>
</evidence>
<dbReference type="EMBL" id="JACOOQ010000002">
    <property type="protein sequence ID" value="MBC5639136.1"/>
    <property type="molecule type" value="Genomic_DNA"/>
</dbReference>
<dbReference type="AlphaFoldDB" id="A0A8I0A735"/>
<organism evidence="1 2">
    <name type="scientific">Clostridium lentum</name>
    <dbReference type="NCBI Taxonomy" id="2763037"/>
    <lineage>
        <taxon>Bacteria</taxon>
        <taxon>Bacillati</taxon>
        <taxon>Bacillota</taxon>
        <taxon>Clostridia</taxon>
        <taxon>Eubacteriales</taxon>
        <taxon>Clostridiaceae</taxon>
        <taxon>Clostridium</taxon>
    </lineage>
</organism>
<gene>
    <name evidence="1" type="ORF">H8R92_01560</name>
</gene>
<dbReference type="Proteomes" id="UP000662088">
    <property type="component" value="Unassembled WGS sequence"/>
</dbReference>